<dbReference type="PROSITE" id="PS01136">
    <property type="entry name" value="UPF0034"/>
    <property type="match status" value="1"/>
</dbReference>
<feature type="region of interest" description="Disordered" evidence="9">
    <location>
        <begin position="58"/>
        <end position="89"/>
    </location>
</feature>
<comment type="cofactor">
    <cofactor evidence="1">
        <name>FMN</name>
        <dbReference type="ChEBI" id="CHEBI:58210"/>
    </cofactor>
</comment>
<dbReference type="GO" id="GO:0050660">
    <property type="term" value="F:flavin adenine dinucleotide binding"/>
    <property type="evidence" value="ECO:0007669"/>
    <property type="project" value="InterPro"/>
</dbReference>
<name>W7TFI9_9STRA</name>
<keyword evidence="7" id="KW-0694">RNA-binding</keyword>
<dbReference type="NCBIfam" id="NF008774">
    <property type="entry name" value="PRK11815.1"/>
    <property type="match status" value="1"/>
</dbReference>
<dbReference type="InterPro" id="IPR004653">
    <property type="entry name" value="DusA"/>
</dbReference>
<evidence type="ECO:0000313" key="11">
    <source>
        <dbReference type="EMBL" id="EWM25795.1"/>
    </source>
</evidence>
<evidence type="ECO:0000256" key="8">
    <source>
        <dbReference type="ARBA" id="ARBA00023002"/>
    </source>
</evidence>
<accession>W7TFI9</accession>
<keyword evidence="2" id="KW-0820">tRNA-binding</keyword>
<dbReference type="Gene3D" id="1.20.120.1460">
    <property type="match status" value="1"/>
</dbReference>
<keyword evidence="3" id="KW-0285">Flavoprotein</keyword>
<dbReference type="Gene3D" id="3.20.20.70">
    <property type="entry name" value="Aldolase class I"/>
    <property type="match status" value="1"/>
</dbReference>
<keyword evidence="4" id="KW-0288">FMN</keyword>
<dbReference type="GO" id="GO:0017150">
    <property type="term" value="F:tRNA dihydrouridine synthase activity"/>
    <property type="evidence" value="ECO:0007669"/>
    <property type="project" value="InterPro"/>
</dbReference>
<evidence type="ECO:0000256" key="4">
    <source>
        <dbReference type="ARBA" id="ARBA00022643"/>
    </source>
</evidence>
<keyword evidence="6" id="KW-0521">NADP</keyword>
<dbReference type="PANTHER" id="PTHR42907:SF1">
    <property type="entry name" value="FMN-LINKED OXIDOREDUCTASES SUPERFAMILY PROTEIN"/>
    <property type="match status" value="1"/>
</dbReference>
<reference evidence="11 12" key="1">
    <citation type="journal article" date="2014" name="Mol. Plant">
        <title>Chromosome Scale Genome Assembly and Transcriptome Profiling of Nannochloropsis gaditana in Nitrogen Depletion.</title>
        <authorList>
            <person name="Corteggiani Carpinelli E."/>
            <person name="Telatin A."/>
            <person name="Vitulo N."/>
            <person name="Forcato C."/>
            <person name="D'Angelo M."/>
            <person name="Schiavon R."/>
            <person name="Vezzi A."/>
            <person name="Giacometti G.M."/>
            <person name="Morosinotto T."/>
            <person name="Valle G."/>
        </authorList>
    </citation>
    <scope>NUCLEOTIDE SEQUENCE [LARGE SCALE GENOMIC DNA]</scope>
    <source>
        <strain evidence="11 12">B-31</strain>
    </source>
</reference>
<keyword evidence="5" id="KW-0819">tRNA processing</keyword>
<dbReference type="InterPro" id="IPR013785">
    <property type="entry name" value="Aldolase_TIM"/>
</dbReference>
<dbReference type="SUPFAM" id="SSF51395">
    <property type="entry name" value="FMN-linked oxidoreductases"/>
    <property type="match status" value="1"/>
</dbReference>
<gene>
    <name evidence="11" type="ORF">Naga_100021g12</name>
</gene>
<evidence type="ECO:0000256" key="5">
    <source>
        <dbReference type="ARBA" id="ARBA00022694"/>
    </source>
</evidence>
<evidence type="ECO:0000256" key="7">
    <source>
        <dbReference type="ARBA" id="ARBA00022884"/>
    </source>
</evidence>
<dbReference type="EMBL" id="AZIL01000830">
    <property type="protein sequence ID" value="EWM25795.1"/>
    <property type="molecule type" value="Genomic_DNA"/>
</dbReference>
<evidence type="ECO:0000256" key="1">
    <source>
        <dbReference type="ARBA" id="ARBA00001917"/>
    </source>
</evidence>
<dbReference type="GO" id="GO:0000049">
    <property type="term" value="F:tRNA binding"/>
    <property type="evidence" value="ECO:0007669"/>
    <property type="project" value="UniProtKB-KW"/>
</dbReference>
<evidence type="ECO:0000259" key="10">
    <source>
        <dbReference type="Pfam" id="PF01207"/>
    </source>
</evidence>
<dbReference type="PANTHER" id="PTHR42907">
    <property type="entry name" value="FMN-LINKED OXIDOREDUCTASES SUPERFAMILY PROTEIN"/>
    <property type="match status" value="1"/>
</dbReference>
<comment type="caution">
    <text evidence="11">The sequence shown here is derived from an EMBL/GenBank/DDBJ whole genome shotgun (WGS) entry which is preliminary data.</text>
</comment>
<evidence type="ECO:0000256" key="6">
    <source>
        <dbReference type="ARBA" id="ARBA00022857"/>
    </source>
</evidence>
<keyword evidence="8" id="KW-0560">Oxidoreductase</keyword>
<organism evidence="11 12">
    <name type="scientific">Nannochloropsis gaditana</name>
    <dbReference type="NCBI Taxonomy" id="72520"/>
    <lineage>
        <taxon>Eukaryota</taxon>
        <taxon>Sar</taxon>
        <taxon>Stramenopiles</taxon>
        <taxon>Ochrophyta</taxon>
        <taxon>Eustigmatophyceae</taxon>
        <taxon>Eustigmatales</taxon>
        <taxon>Monodopsidaceae</taxon>
        <taxon>Nannochloropsis</taxon>
    </lineage>
</organism>
<dbReference type="InterPro" id="IPR018517">
    <property type="entry name" value="tRNA_hU_synthase_CS"/>
</dbReference>
<dbReference type="OrthoDB" id="10262250at2759"/>
<dbReference type="CDD" id="cd02801">
    <property type="entry name" value="DUS_like_FMN"/>
    <property type="match status" value="1"/>
</dbReference>
<evidence type="ECO:0000256" key="3">
    <source>
        <dbReference type="ARBA" id="ARBA00022630"/>
    </source>
</evidence>
<dbReference type="Proteomes" id="UP000019335">
    <property type="component" value="Chromosome 10"/>
</dbReference>
<evidence type="ECO:0000313" key="12">
    <source>
        <dbReference type="Proteomes" id="UP000019335"/>
    </source>
</evidence>
<keyword evidence="12" id="KW-1185">Reference proteome</keyword>
<feature type="domain" description="DUS-like FMN-binding" evidence="10">
    <location>
        <begin position="91"/>
        <end position="352"/>
    </location>
</feature>
<dbReference type="InterPro" id="IPR035587">
    <property type="entry name" value="DUS-like_FMN-bd"/>
</dbReference>
<dbReference type="OMA" id="YATHEMA"/>
<evidence type="ECO:0000256" key="2">
    <source>
        <dbReference type="ARBA" id="ARBA00022555"/>
    </source>
</evidence>
<evidence type="ECO:0000256" key="9">
    <source>
        <dbReference type="SAM" id="MobiDB-lite"/>
    </source>
</evidence>
<sequence length="437" mass="48246">MCGSIPQTKRSRSPNLIVIKTASIFTFIAVMTGAPGAARSTAAFVQHHGRMSKNWRMSRSVARTMTSSSTRGRGASQEDGGSEGPDERVSLAPMMEYTDRHLRFLLRLLSKRMVLYTEMITAPTLYHNEESRDRFLRFNSPAEHPVVLQLGGSDPEQLAEASRLASPYKYNAMNLNCGCPSERVSGKGCFGAALMREPERVAELCTAMSEGSQGKIPVTVKCRIGVDDDDSYEQLARFVETVSGASPVRHFLVHARKAILGGLSPDQNRKVPPLKYPFVYRLSREFPHLRFTLNGGVLSYEDVAEHLREGVHGVMIGRAVVARPFYWSDVDARVFGSADGNPGLTRREVLDRYGAYAQEEEARGGPRMRRLLIKPVHNLFAGEPMGKRFRATLDQALLEPSLDVRQVLERATAVMPAALLEVPPGSAAIPAPEAVRH</sequence>
<feature type="compositionally biased region" description="Polar residues" evidence="9">
    <location>
        <begin position="58"/>
        <end position="71"/>
    </location>
</feature>
<dbReference type="AlphaFoldDB" id="W7TFI9"/>
<proteinExistence type="predicted"/>
<dbReference type="Pfam" id="PF01207">
    <property type="entry name" value="Dus"/>
    <property type="match status" value="1"/>
</dbReference>
<protein>
    <submittedName>
        <fullName evidence="11">Trna-dihydrouridine synthase a</fullName>
    </submittedName>
</protein>